<feature type="compositionally biased region" description="Polar residues" evidence="1">
    <location>
        <begin position="974"/>
        <end position="983"/>
    </location>
</feature>
<feature type="compositionally biased region" description="Acidic residues" evidence="1">
    <location>
        <begin position="221"/>
        <end position="240"/>
    </location>
</feature>
<feature type="region of interest" description="Disordered" evidence="1">
    <location>
        <begin position="962"/>
        <end position="991"/>
    </location>
</feature>
<accession>A0A0G2Y0G3</accession>
<name>A0A0G2Y0G3_MIMIV</name>
<feature type="compositionally biased region" description="Low complexity" evidence="1">
    <location>
        <begin position="1626"/>
        <end position="1645"/>
    </location>
</feature>
<reference evidence="2 3" key="1">
    <citation type="submission" date="2014-10" db="EMBL/GenBank/DDBJ databases">
        <title>Pan-genome analysis of Brazilian lineage A amoebal mimiviruses.</title>
        <authorList>
            <person name="Assis F.L."/>
            <person name="Abrahao J.S."/>
            <person name="Kroon E.G."/>
            <person name="Dornas F.P."/>
            <person name="Andrade K.R."/>
            <person name="Borato P.V.M."/>
            <person name="Pilotto M.R."/>
            <person name="Benamar S."/>
            <person name="LaScola B."/>
            <person name="Colson P."/>
        </authorList>
    </citation>
    <scope>NUCLEOTIDE SEQUENCE [LARGE SCALE GENOMIC DNA]</scope>
    <source>
        <strain evidence="2 3">Oyster</strain>
    </source>
</reference>
<evidence type="ECO:0000313" key="2">
    <source>
        <dbReference type="EMBL" id="AKI79095.1"/>
    </source>
</evidence>
<evidence type="ECO:0000256" key="1">
    <source>
        <dbReference type="SAM" id="MobiDB-lite"/>
    </source>
</evidence>
<organism evidence="2 3">
    <name type="scientific">Acanthamoeba polyphaga mimivirus</name>
    <name type="common">APMV</name>
    <dbReference type="NCBI Taxonomy" id="212035"/>
    <lineage>
        <taxon>Viruses</taxon>
        <taxon>Varidnaviria</taxon>
        <taxon>Bamfordvirae</taxon>
        <taxon>Nucleocytoviricota</taxon>
        <taxon>Megaviricetes</taxon>
        <taxon>Imitervirales</taxon>
        <taxon>Mimiviridae</taxon>
        <taxon>Megamimivirinae</taxon>
        <taxon>Mimivirus</taxon>
        <taxon>Mimivirus bradfordmassiliense</taxon>
    </lineage>
</organism>
<protein>
    <submittedName>
        <fullName evidence="2">Putative early transcription factor large subunit</fullName>
    </submittedName>
</protein>
<organismHost>
    <name type="scientific">Acanthamoeba polyphaga</name>
    <name type="common">Amoeba</name>
    <dbReference type="NCBI Taxonomy" id="5757"/>
</organismHost>
<dbReference type="EMBL" id="KM982401">
    <property type="protein sequence ID" value="AKI79095.1"/>
    <property type="molecule type" value="Genomic_DNA"/>
</dbReference>
<dbReference type="Proteomes" id="UP000241474">
    <property type="component" value="Segment"/>
</dbReference>
<feature type="compositionally biased region" description="Basic and acidic residues" evidence="1">
    <location>
        <begin position="962"/>
        <end position="971"/>
    </location>
</feature>
<feature type="region of interest" description="Disordered" evidence="1">
    <location>
        <begin position="1622"/>
        <end position="1652"/>
    </location>
</feature>
<feature type="region of interest" description="Disordered" evidence="1">
    <location>
        <begin position="211"/>
        <end position="269"/>
    </location>
</feature>
<evidence type="ECO:0000313" key="3">
    <source>
        <dbReference type="Proteomes" id="UP000241474"/>
    </source>
</evidence>
<proteinExistence type="predicted"/>
<sequence length="2064" mass="245199">MEDPIKIIHKYKNNNGRIQYHINIFIGDIVDENCMRILRKIKNLDLYTSLTSLETREIDILEKNYGEYWYEKFFNSYHINNTKELTLKNSVRMRELRSLYTEEWVNRHFVNYKKRLETTIFNYEYVVKEDRERRSVKRHIRRQQDDVEELLDYRTTGHPLPPALNDEQYVMSRIESSVETDNWCADNLLEEQLTESELNRELKKLVSKQNLDYSTDKPEDSESEDIELEDSESEDSESEDIDQHGGQGPDDDEFNANFDDPQFDEFDFGNTEDEQNVKLFEMEVEQDLEDVDLLFNDIDETDKNSKLTTREIKEAISNEQYDRIGKKIVDFDESRDNSMFDENLKDVITKTYITNQYLFKDDTIKTIRDKICCGFKNSNKFGENTYIIPSHQYLWSEYTYQGKIDRVMIGQKWIIRNDILKLDVEPNTNTSVYEELRGNLRALRDNIRRYGKIRREDDDNGILTDYEGYYTYNELYMVDVYNELGLNYDPNFEEQRNLIDVYLRIYFPKIRPEEFISILDFLNESASDAKKGIEKNKIRTVYDTIKNNLILENEPMRDIEITKKKYEKEYVKLFKENYVTQSFIRAYLLDRGKKIDLFRIFDNFILNENYPFIQYQPPDGTPRSRYNEKYLLENERKEIIMKWFENTPWGISFKVRVSDKSDYKYMAINLSDNGRIDYKIQWKEEDMQTVDDIDKTYSFVKDLIRKINRENERFGIKLKIPSDDQFKFAFINTIQKFELPDNFAINHNDLSEFSRYFFPYVALVIEPRKRQSKTKTTERDERSKFGTYLRYKRVSKYDNKTKIEHRIVFFMRNYEYNDQSLSNEISKEFNITEEQALEEINAVRERYPNIKKSRKVLKKLENIPKYKPPGIGVDIQGKTRNNYKMRIAGARDRAQLNRIITFMNILIYLYAETYLYKRPDRQRMKDLLQKLTKIARRRNKVDEIVNHETPIKSVKQMTNIDRKRLTSKTEDDQNQWTRDCQNSGEDKKRRPQQFLNVEELQKLGYVWNPKLGDINFGHYERKIMVDSNGRTDSNKKKSEVVLRAVMLPLDDSGNNYVYYTCGPEENGKHMYIGFLKSKNPYGEAKPCCFIKDQLYSKNNDKRNLFLKSIGLIQNDESEVNKIVGDQLYILQSSNKIQEGRFAFLPKYLDIFLNAMLNNERVIKNHYLVSTTTGYYFKYGTKQDEYRYLNAVGSVLDLSIEDLRNKLSSSLTKDKNQLLFTSLNNGDIRAQFGSMESYLTYINTNKYLEYPLLNDLICSPGVINKYGLNIIIFQRKIRIIRKSFEREKIREHYYIVCQNHENIEDLIDPDRETILIVKEGKNYYPIILVKKEDENTKEVSITKTFQYNSNPENIVSHIFKYYEVNCQQEFKLLIKEKSNSNLNAKETNKILISLGIKEYVPKYQMIDARFKCRYLITNAGYIIPVIPSGIVKNVNIISTVNNYLKDYTTTQKYLTDLSKLTKNKLKIKPIGVFYKDKRQKSYVISAIMTEGYDAVPIIERSMTSEYIKKEKLLTQGRPNDEDIDRDISRGKSSIVVDKRVYEVSKNKYETETYQLFRYHLSYFLNNTTEGGKFKKEIENIINSEDINKRERKLELKNVLYRMTNADLSKTFNQLISRLNKQFGGQDNVSDQSENQSENQSLESETSPIVRELNPLTQANSPISIIQEPDTIQIIPEDFVPGRRNNLRESFVNTDVDEFDYSEQINPLDEPFDYATNKEPMAESVPFPKNEKTWLSIMPDSKIIDYPSYILKNNREYCYINKNKDACNINKHCAWNNSKNLCLFNVKRIQLIDFINQVTEELIQNELRASEILRRGEYFVSNIVDYNVFTERPGERIVMASNSNLEKILSELFGKENIPRIGKKRYKFDNTQTYEQLNFDNPLKETSIWYIQNIIDNNNTVFRAFANTYYWLVHPYDEVSMRNIGYYSPLQTTLSNIYKSQVINWLLQQENQDMIQKISSYIRYNKVEDFVTKLSMDVNTISSGIVELCILSILYETIIYVNDEYFNVIYVLHPTQGIVYDYKKSKNKFTNEKYQSYKKVIDIRFRYSSNSNYPDYIDALYPKKNN</sequence>